<evidence type="ECO:0000256" key="2">
    <source>
        <dbReference type="ARBA" id="ARBA00022438"/>
    </source>
</evidence>
<proteinExistence type="inferred from homology"/>
<sequence>MFLRRLSETPGPSGFEDQVRHVLIEELRPHARRMYTDALGNLFVETGPEQGGPRVMLAAHMDEVALMIVRIDDEGTLRFRAIGGIDERVLVSKAVRVGPAGLPGVIGSKAVHLQKPEERKRPIAIEDLYIDIGAKDADQASGRVHIGDYAVFATEYEQIGQGKAKGKAFDDRVGCAVLAELAKRSFQLPTTFVFTVQEEIGLRGAGPAAYRVNPDLAFVIEGTLCFDVPDARDEDSVTVQGRGPAISLLDRATIPPQSLIRWMAEVADARGIPYQWRRSGAGANDAGAIHLTRRGIPTGAISVPVRYIHSPAQIVDLSDYANTIALTEALLRDLENHPDRLDGLRLANRVYPPVAPGNGPSPGVPPHPGRPGPEPPQTSGEGREGNNTAAEEEGEKEP</sequence>
<feature type="compositionally biased region" description="Pro residues" evidence="9">
    <location>
        <begin position="362"/>
        <end position="376"/>
    </location>
</feature>
<protein>
    <submittedName>
        <fullName evidence="10">Peptidase M42</fullName>
    </submittedName>
</protein>
<evidence type="ECO:0000256" key="3">
    <source>
        <dbReference type="ARBA" id="ARBA00022670"/>
    </source>
</evidence>
<dbReference type="GO" id="GO:0006508">
    <property type="term" value="P:proteolysis"/>
    <property type="evidence" value="ECO:0007669"/>
    <property type="project" value="UniProtKB-KW"/>
</dbReference>
<keyword evidence="2" id="KW-0031">Aminopeptidase</keyword>
<keyword evidence="3" id="KW-0645">Protease</keyword>
<dbReference type="SUPFAM" id="SSF53187">
    <property type="entry name" value="Zn-dependent exopeptidases"/>
    <property type="match status" value="1"/>
</dbReference>
<keyword evidence="11" id="KW-1185">Reference proteome</keyword>
<feature type="binding site" evidence="8">
    <location>
        <position position="60"/>
    </location>
    <ligand>
        <name>Zn(2+)</name>
        <dbReference type="ChEBI" id="CHEBI:29105"/>
        <label>1</label>
    </ligand>
</feature>
<dbReference type="PIRSF" id="PIRSF001123">
    <property type="entry name" value="PepA_GA"/>
    <property type="match status" value="1"/>
</dbReference>
<dbReference type="OrthoDB" id="9772053at2"/>
<dbReference type="PANTHER" id="PTHR32481">
    <property type="entry name" value="AMINOPEPTIDASE"/>
    <property type="match status" value="1"/>
</dbReference>
<evidence type="ECO:0000256" key="9">
    <source>
        <dbReference type="SAM" id="MobiDB-lite"/>
    </source>
</evidence>
<evidence type="ECO:0000256" key="1">
    <source>
        <dbReference type="ARBA" id="ARBA00006272"/>
    </source>
</evidence>
<feature type="binding site" evidence="8">
    <location>
        <position position="309"/>
    </location>
    <ligand>
        <name>Zn(2+)</name>
        <dbReference type="ChEBI" id="CHEBI:29105"/>
        <label>2</label>
    </ligand>
</feature>
<evidence type="ECO:0000256" key="6">
    <source>
        <dbReference type="PIRNR" id="PIRNR001123"/>
    </source>
</evidence>
<comment type="cofactor">
    <cofactor evidence="8">
        <name>a divalent metal cation</name>
        <dbReference type="ChEBI" id="CHEBI:60240"/>
    </cofactor>
    <text evidence="8">Binds 2 divalent metal cations per subunit.</text>
</comment>
<comment type="similarity">
    <text evidence="1 6">Belongs to the peptidase M42 family.</text>
</comment>
<accession>A0A2K8NA24</accession>
<dbReference type="RefSeq" id="WP_100668913.1">
    <property type="nucleotide sequence ID" value="NZ_CP024955.1"/>
</dbReference>
<feature type="active site" description="Proton acceptor" evidence="7">
    <location>
        <position position="198"/>
    </location>
</feature>
<evidence type="ECO:0000313" key="11">
    <source>
        <dbReference type="Proteomes" id="UP000231932"/>
    </source>
</evidence>
<reference evidence="11" key="1">
    <citation type="submission" date="2017-11" db="EMBL/GenBank/DDBJ databases">
        <title>Complete Genome Sequence of Kyrpidia sp. Strain EA-1, a thermophilic, hydrogen-oxidizing Bacterium, isolated from the Azores.</title>
        <authorList>
            <person name="Reiner J.E."/>
            <person name="Lapp C.J."/>
            <person name="Bunk B."/>
            <person name="Gescher J."/>
        </authorList>
    </citation>
    <scope>NUCLEOTIDE SEQUENCE [LARGE SCALE GENOMIC DNA]</scope>
    <source>
        <strain evidence="11">EA-1</strain>
    </source>
</reference>
<evidence type="ECO:0000256" key="7">
    <source>
        <dbReference type="PIRSR" id="PIRSR001123-1"/>
    </source>
</evidence>
<organism evidence="10 11">
    <name type="scientific">Kyrpidia spormannii</name>
    <dbReference type="NCBI Taxonomy" id="2055160"/>
    <lineage>
        <taxon>Bacteria</taxon>
        <taxon>Bacillati</taxon>
        <taxon>Bacillota</taxon>
        <taxon>Bacilli</taxon>
        <taxon>Bacillales</taxon>
        <taxon>Alicyclobacillaceae</taxon>
        <taxon>Kyrpidia</taxon>
    </lineage>
</organism>
<feature type="binding site" evidence="8">
    <location>
        <position position="221"/>
    </location>
    <ligand>
        <name>Zn(2+)</name>
        <dbReference type="ChEBI" id="CHEBI:29105"/>
        <label>1</label>
    </ligand>
</feature>
<evidence type="ECO:0000313" key="10">
    <source>
        <dbReference type="EMBL" id="ATY86164.1"/>
    </source>
</evidence>
<dbReference type="InterPro" id="IPR051464">
    <property type="entry name" value="Peptidase_M42_aminopept"/>
</dbReference>
<dbReference type="Gene3D" id="3.40.630.10">
    <property type="entry name" value="Zn peptidases"/>
    <property type="match status" value="1"/>
</dbReference>
<evidence type="ECO:0000256" key="5">
    <source>
        <dbReference type="ARBA" id="ARBA00022801"/>
    </source>
</evidence>
<dbReference type="SUPFAM" id="SSF101821">
    <property type="entry name" value="Aminopeptidase/glucanase lid domain"/>
    <property type="match status" value="1"/>
</dbReference>
<dbReference type="PANTHER" id="PTHR32481:SF0">
    <property type="entry name" value="AMINOPEPTIDASE YPDE-RELATED"/>
    <property type="match status" value="1"/>
</dbReference>
<name>A0A2K8NA24_9BACL</name>
<dbReference type="GO" id="GO:0004177">
    <property type="term" value="F:aminopeptidase activity"/>
    <property type="evidence" value="ECO:0007669"/>
    <property type="project" value="UniProtKB-UniRule"/>
</dbReference>
<evidence type="ECO:0000256" key="4">
    <source>
        <dbReference type="ARBA" id="ARBA00022723"/>
    </source>
</evidence>
<dbReference type="Proteomes" id="UP000231932">
    <property type="component" value="Chromosome"/>
</dbReference>
<dbReference type="InterPro" id="IPR023367">
    <property type="entry name" value="Peptidase_M42_dom2"/>
</dbReference>
<dbReference type="CDD" id="cd05656">
    <property type="entry name" value="M42_Frv"/>
    <property type="match status" value="1"/>
</dbReference>
<dbReference type="GO" id="GO:0046872">
    <property type="term" value="F:metal ion binding"/>
    <property type="evidence" value="ECO:0007669"/>
    <property type="project" value="UniProtKB-UniRule"/>
</dbReference>
<gene>
    <name evidence="10" type="ORF">CVV65_15520</name>
</gene>
<evidence type="ECO:0000256" key="8">
    <source>
        <dbReference type="PIRSR" id="PIRSR001123-2"/>
    </source>
</evidence>
<keyword evidence="4 8" id="KW-0479">Metal-binding</keyword>
<dbReference type="KEGG" id="kyr:CVV65_15520"/>
<feature type="binding site" evidence="8">
    <location>
        <position position="170"/>
    </location>
    <ligand>
        <name>Zn(2+)</name>
        <dbReference type="ChEBI" id="CHEBI:29105"/>
        <label>2</label>
    </ligand>
</feature>
<feature type="binding site" evidence="8">
    <location>
        <position position="170"/>
    </location>
    <ligand>
        <name>Zn(2+)</name>
        <dbReference type="ChEBI" id="CHEBI:29105"/>
        <label>1</label>
    </ligand>
</feature>
<dbReference type="InterPro" id="IPR008007">
    <property type="entry name" value="Peptidase_M42"/>
</dbReference>
<dbReference type="Pfam" id="PF05343">
    <property type="entry name" value="Peptidase_M42"/>
    <property type="match status" value="1"/>
</dbReference>
<feature type="binding site" evidence="8">
    <location>
        <position position="199"/>
    </location>
    <ligand>
        <name>Zn(2+)</name>
        <dbReference type="ChEBI" id="CHEBI:29105"/>
        <label>2</label>
    </ligand>
</feature>
<dbReference type="EMBL" id="CP024955">
    <property type="protein sequence ID" value="ATY86164.1"/>
    <property type="molecule type" value="Genomic_DNA"/>
</dbReference>
<dbReference type="Gene3D" id="2.40.30.40">
    <property type="entry name" value="Peptidase M42, domain 2"/>
    <property type="match status" value="1"/>
</dbReference>
<feature type="region of interest" description="Disordered" evidence="9">
    <location>
        <begin position="352"/>
        <end position="398"/>
    </location>
</feature>
<dbReference type="AlphaFoldDB" id="A0A2K8NA24"/>
<keyword evidence="5" id="KW-0378">Hydrolase</keyword>